<gene>
    <name evidence="2" type="ORF">BO87DRAFT_379389</name>
</gene>
<name>A0A318YAE9_ASPNB</name>
<dbReference type="GeneID" id="37126479"/>
<keyword evidence="1" id="KW-1133">Transmembrane helix</keyword>
<accession>A0A318YAE9</accession>
<keyword evidence="3" id="KW-1185">Reference proteome</keyword>
<protein>
    <submittedName>
        <fullName evidence="2">Uncharacterized protein</fullName>
    </submittedName>
</protein>
<evidence type="ECO:0000256" key="1">
    <source>
        <dbReference type="SAM" id="Phobius"/>
    </source>
</evidence>
<dbReference type="RefSeq" id="XP_025476462.1">
    <property type="nucleotide sequence ID" value="XM_025624023.1"/>
</dbReference>
<keyword evidence="1" id="KW-0472">Membrane</keyword>
<reference evidence="2" key="1">
    <citation type="submission" date="2016-12" db="EMBL/GenBank/DDBJ databases">
        <title>The genomes of Aspergillus section Nigri reveals drivers in fungal speciation.</title>
        <authorList>
            <consortium name="DOE Joint Genome Institute"/>
            <person name="Vesth T.C."/>
            <person name="Nybo J."/>
            <person name="Theobald S."/>
            <person name="Brandl J."/>
            <person name="Frisvad J.C."/>
            <person name="Nielsen K.F."/>
            <person name="Lyhne E.K."/>
            <person name="Kogle M.E."/>
            <person name="Kuo A."/>
            <person name="Riley R."/>
            <person name="Clum A."/>
            <person name="Nolan M."/>
            <person name="Lipzen A."/>
            <person name="Salamov A."/>
            <person name="Henrissat B."/>
            <person name="Wiebenga A."/>
            <person name="De Vries R.P."/>
            <person name="Grigoriev I.V."/>
            <person name="Mortensen U.H."/>
            <person name="Andersen M.R."/>
            <person name="Baker S.E."/>
        </authorList>
    </citation>
    <scope>NUCLEOTIDE SEQUENCE [LARGE SCALE GENOMIC DNA]</scope>
    <source>
        <strain evidence="2">CBS 115656</strain>
    </source>
</reference>
<evidence type="ECO:0000313" key="2">
    <source>
        <dbReference type="EMBL" id="PYH30984.1"/>
    </source>
</evidence>
<keyword evidence="1" id="KW-0812">Transmembrane</keyword>
<organism evidence="2 3">
    <name type="scientific">Aspergillus neoniger (strain CBS 115656)</name>
    <dbReference type="NCBI Taxonomy" id="1448310"/>
    <lineage>
        <taxon>Eukaryota</taxon>
        <taxon>Fungi</taxon>
        <taxon>Dikarya</taxon>
        <taxon>Ascomycota</taxon>
        <taxon>Pezizomycotina</taxon>
        <taxon>Eurotiomycetes</taxon>
        <taxon>Eurotiomycetidae</taxon>
        <taxon>Eurotiales</taxon>
        <taxon>Aspergillaceae</taxon>
        <taxon>Aspergillus</taxon>
        <taxon>Aspergillus subgen. Circumdati</taxon>
    </lineage>
</organism>
<evidence type="ECO:0000313" key="3">
    <source>
        <dbReference type="Proteomes" id="UP000247647"/>
    </source>
</evidence>
<dbReference type="Proteomes" id="UP000247647">
    <property type="component" value="Unassembled WGS sequence"/>
</dbReference>
<feature type="transmembrane region" description="Helical" evidence="1">
    <location>
        <begin position="6"/>
        <end position="26"/>
    </location>
</feature>
<proteinExistence type="predicted"/>
<sequence>MPHWTGLMTAVVLCFMLLAFVMRSHLSNIFTISRRPLPTAVTRADAGCPFMSW</sequence>
<dbReference type="AlphaFoldDB" id="A0A318YAE9"/>
<dbReference type="EMBL" id="KZ821476">
    <property type="protein sequence ID" value="PYH30984.1"/>
    <property type="molecule type" value="Genomic_DNA"/>
</dbReference>